<name>A0A8X7BJP0_TRICX</name>
<dbReference type="InterPro" id="IPR043502">
    <property type="entry name" value="DNA/RNA_pol_sf"/>
</dbReference>
<evidence type="ECO:0000313" key="2">
    <source>
        <dbReference type="EMBL" id="GFY32854.1"/>
    </source>
</evidence>
<dbReference type="InterPro" id="IPR043128">
    <property type="entry name" value="Rev_trsase/Diguanyl_cyclase"/>
</dbReference>
<gene>
    <name evidence="2" type="ORF">TNCV_4024781</name>
</gene>
<reference evidence="2" key="1">
    <citation type="submission" date="2020-08" db="EMBL/GenBank/DDBJ databases">
        <title>Multicomponent nature underlies the extraordinary mechanical properties of spider dragline silk.</title>
        <authorList>
            <person name="Kono N."/>
            <person name="Nakamura H."/>
            <person name="Mori M."/>
            <person name="Yoshida Y."/>
            <person name="Ohtoshi R."/>
            <person name="Malay A.D."/>
            <person name="Moran D.A.P."/>
            <person name="Tomita M."/>
            <person name="Numata K."/>
            <person name="Arakawa K."/>
        </authorList>
    </citation>
    <scope>NUCLEOTIDE SEQUENCE</scope>
</reference>
<feature type="region of interest" description="Disordered" evidence="1">
    <location>
        <begin position="106"/>
        <end position="146"/>
    </location>
</feature>
<dbReference type="Gene3D" id="3.30.70.270">
    <property type="match status" value="1"/>
</dbReference>
<dbReference type="GO" id="GO:0071897">
    <property type="term" value="P:DNA biosynthetic process"/>
    <property type="evidence" value="ECO:0007669"/>
    <property type="project" value="UniProtKB-ARBA"/>
</dbReference>
<evidence type="ECO:0000256" key="1">
    <source>
        <dbReference type="SAM" id="MobiDB-lite"/>
    </source>
</evidence>
<evidence type="ECO:0000313" key="3">
    <source>
        <dbReference type="Proteomes" id="UP000887159"/>
    </source>
</evidence>
<dbReference type="Proteomes" id="UP000887159">
    <property type="component" value="Unassembled WGS sequence"/>
</dbReference>
<protein>
    <recommendedName>
        <fullName evidence="4">Reverse transcriptase domain-containing protein</fullName>
    </recommendedName>
</protein>
<keyword evidence="3" id="KW-1185">Reference proteome</keyword>
<organism evidence="2 3">
    <name type="scientific">Trichonephila clavipes</name>
    <name type="common">Golden silk orbweaver</name>
    <name type="synonym">Nephila clavipes</name>
    <dbReference type="NCBI Taxonomy" id="2585209"/>
    <lineage>
        <taxon>Eukaryota</taxon>
        <taxon>Metazoa</taxon>
        <taxon>Ecdysozoa</taxon>
        <taxon>Arthropoda</taxon>
        <taxon>Chelicerata</taxon>
        <taxon>Arachnida</taxon>
        <taxon>Araneae</taxon>
        <taxon>Araneomorphae</taxon>
        <taxon>Entelegynae</taxon>
        <taxon>Araneoidea</taxon>
        <taxon>Nephilidae</taxon>
        <taxon>Trichonephila</taxon>
    </lineage>
</organism>
<comment type="caution">
    <text evidence="2">The sequence shown here is derived from an EMBL/GenBank/DDBJ whole genome shotgun (WGS) entry which is preliminary data.</text>
</comment>
<dbReference type="EMBL" id="BMAU01021405">
    <property type="protein sequence ID" value="GFY32854.1"/>
    <property type="molecule type" value="Genomic_DNA"/>
</dbReference>
<dbReference type="Gene3D" id="3.10.10.10">
    <property type="entry name" value="HIV Type 1 Reverse Transcriptase, subunit A, domain 1"/>
    <property type="match status" value="1"/>
</dbReference>
<sequence length="146" mass="16356">MHQKSLRRDDWKYSRIYNSQRRLRVSDEICRTDSSQTRQLPLPLSEDVIDKLHSAKFVTTLDLKNGFSHVPINESSKKTFRTFFRSAVSSLSGKPIVKWTAVGATASPLPGGFERNQGGNDYGGRGGEKIDNAREAAAQRQSNKNS</sequence>
<dbReference type="SUPFAM" id="SSF56672">
    <property type="entry name" value="DNA/RNA polymerases"/>
    <property type="match status" value="1"/>
</dbReference>
<proteinExistence type="predicted"/>
<accession>A0A8X7BJP0</accession>
<evidence type="ECO:0008006" key="4">
    <source>
        <dbReference type="Google" id="ProtNLM"/>
    </source>
</evidence>
<dbReference type="AlphaFoldDB" id="A0A8X7BJP0"/>